<dbReference type="GO" id="GO:0009733">
    <property type="term" value="P:response to auxin"/>
    <property type="evidence" value="ECO:0000318"/>
    <property type="project" value="GO_Central"/>
</dbReference>
<evidence type="ECO:0000313" key="11">
    <source>
        <dbReference type="Proteomes" id="UP000036987"/>
    </source>
</evidence>
<keyword evidence="6" id="KW-0539">Nucleus</keyword>
<dbReference type="InterPro" id="IPR001005">
    <property type="entry name" value="SANT/Myb"/>
</dbReference>
<feature type="region of interest" description="Disordered" evidence="7">
    <location>
        <begin position="207"/>
        <end position="229"/>
    </location>
</feature>
<evidence type="ECO:0000256" key="4">
    <source>
        <dbReference type="ARBA" id="ARBA00023125"/>
    </source>
</evidence>
<dbReference type="FunFam" id="1.10.10.60:FF:000339">
    <property type="entry name" value="Transcription factor MYB30"/>
    <property type="match status" value="1"/>
</dbReference>
<evidence type="ECO:0000256" key="5">
    <source>
        <dbReference type="ARBA" id="ARBA00023163"/>
    </source>
</evidence>
<feature type="compositionally biased region" description="Polar residues" evidence="7">
    <location>
        <begin position="210"/>
        <end position="222"/>
    </location>
</feature>
<dbReference type="PROSITE" id="PS51294">
    <property type="entry name" value="HTH_MYB"/>
    <property type="match status" value="2"/>
</dbReference>
<dbReference type="GO" id="GO:0003677">
    <property type="term" value="F:DNA binding"/>
    <property type="evidence" value="ECO:0007669"/>
    <property type="project" value="UniProtKB-KW"/>
</dbReference>
<evidence type="ECO:0000313" key="10">
    <source>
        <dbReference type="EMBL" id="KMZ73433.1"/>
    </source>
</evidence>
<evidence type="ECO:0000259" key="9">
    <source>
        <dbReference type="PROSITE" id="PS51294"/>
    </source>
</evidence>
<protein>
    <submittedName>
        <fullName evidence="10">Myb domain protein 94</fullName>
    </submittedName>
</protein>
<dbReference type="CDD" id="cd00167">
    <property type="entry name" value="SANT"/>
    <property type="match status" value="2"/>
</dbReference>
<dbReference type="OrthoDB" id="2143914at2759"/>
<evidence type="ECO:0000256" key="2">
    <source>
        <dbReference type="ARBA" id="ARBA00022737"/>
    </source>
</evidence>
<dbReference type="InterPro" id="IPR015495">
    <property type="entry name" value="Myb_TF_plants"/>
</dbReference>
<dbReference type="GO" id="GO:0005634">
    <property type="term" value="C:nucleus"/>
    <property type="evidence" value="ECO:0007669"/>
    <property type="project" value="UniProtKB-SubCell"/>
</dbReference>
<keyword evidence="5" id="KW-0804">Transcription</keyword>
<dbReference type="FunFam" id="1.10.10.60:FF:000001">
    <property type="entry name" value="MYB-related transcription factor"/>
    <property type="match status" value="1"/>
</dbReference>
<dbReference type="SMART" id="SM00717">
    <property type="entry name" value="SANT"/>
    <property type="match status" value="2"/>
</dbReference>
<organism evidence="10 11">
    <name type="scientific">Zostera marina</name>
    <name type="common">Eelgrass</name>
    <dbReference type="NCBI Taxonomy" id="29655"/>
    <lineage>
        <taxon>Eukaryota</taxon>
        <taxon>Viridiplantae</taxon>
        <taxon>Streptophyta</taxon>
        <taxon>Embryophyta</taxon>
        <taxon>Tracheophyta</taxon>
        <taxon>Spermatophyta</taxon>
        <taxon>Magnoliopsida</taxon>
        <taxon>Liliopsida</taxon>
        <taxon>Zosteraceae</taxon>
        <taxon>Zostera</taxon>
    </lineage>
</organism>
<dbReference type="SUPFAM" id="SSF46689">
    <property type="entry name" value="Homeodomain-like"/>
    <property type="match status" value="1"/>
</dbReference>
<dbReference type="Pfam" id="PF00249">
    <property type="entry name" value="Myb_DNA-binding"/>
    <property type="match status" value="2"/>
</dbReference>
<dbReference type="InterPro" id="IPR009057">
    <property type="entry name" value="Homeodomain-like_sf"/>
</dbReference>
<dbReference type="OMA" id="NIQPKND"/>
<dbReference type="PANTHER" id="PTHR10641">
    <property type="entry name" value="MYB FAMILY TRANSCRIPTION FACTOR"/>
    <property type="match status" value="1"/>
</dbReference>
<proteinExistence type="predicted"/>
<evidence type="ECO:0000256" key="3">
    <source>
        <dbReference type="ARBA" id="ARBA00023015"/>
    </source>
</evidence>
<keyword evidence="2" id="KW-0677">Repeat</keyword>
<evidence type="ECO:0000256" key="6">
    <source>
        <dbReference type="ARBA" id="ARBA00023242"/>
    </source>
</evidence>
<dbReference type="EMBL" id="LFYR01000584">
    <property type="protein sequence ID" value="KMZ73433.1"/>
    <property type="molecule type" value="Genomic_DNA"/>
</dbReference>
<dbReference type="Gene3D" id="1.10.10.60">
    <property type="entry name" value="Homeodomain-like"/>
    <property type="match status" value="2"/>
</dbReference>
<comment type="subcellular location">
    <subcellularLocation>
        <location evidence="1">Nucleus</location>
    </subcellularLocation>
</comment>
<keyword evidence="4" id="KW-0238">DNA-binding</keyword>
<keyword evidence="3" id="KW-0805">Transcription regulation</keyword>
<evidence type="ECO:0000256" key="7">
    <source>
        <dbReference type="SAM" id="MobiDB-lite"/>
    </source>
</evidence>
<sequence>MSSSLEEYSRPSLLLFCIYRSVIPCAFFHSSLHPFLSQSPRVEEKRRDMGRPPCCEKIDVKKGPWTPEEDIILVTYIQEHGPGNWRSVPTNTGLLRCSKSCRLRWTNYLRPGIKRGNFTDHEEKLIVHLQTLLGNRWAAIASYLPERTDNDIKNYWNTHLKKKLKKVEIGCSDSINVAKFSKGQWERRLQTDIGMAKKALSDALSFDPAQDNNINQQKQRPTILSPLSSSSSSAVYASSAENISRLLKNWMQKPLSSNNTVSVNTTANSSSCEVKPDSLQEGILEFDSSPSATTEISDASFFQEETPLSMLETWLFDESFCPQVDISSIEDTHGLF</sequence>
<gene>
    <name evidence="10" type="ORF">ZOSMA_149G00180</name>
</gene>
<dbReference type="PROSITE" id="PS50090">
    <property type="entry name" value="MYB_LIKE"/>
    <property type="match status" value="2"/>
</dbReference>
<dbReference type="AlphaFoldDB" id="A0A0K9PWJ8"/>
<name>A0A0K9PWJ8_ZOSMR</name>
<reference evidence="11" key="1">
    <citation type="journal article" date="2016" name="Nature">
        <title>The genome of the seagrass Zostera marina reveals angiosperm adaptation to the sea.</title>
        <authorList>
            <person name="Olsen J.L."/>
            <person name="Rouze P."/>
            <person name="Verhelst B."/>
            <person name="Lin Y.-C."/>
            <person name="Bayer T."/>
            <person name="Collen J."/>
            <person name="Dattolo E."/>
            <person name="De Paoli E."/>
            <person name="Dittami S."/>
            <person name="Maumus F."/>
            <person name="Michel G."/>
            <person name="Kersting A."/>
            <person name="Lauritano C."/>
            <person name="Lohaus R."/>
            <person name="Toepel M."/>
            <person name="Tonon T."/>
            <person name="Vanneste K."/>
            <person name="Amirebrahimi M."/>
            <person name="Brakel J."/>
            <person name="Bostroem C."/>
            <person name="Chovatia M."/>
            <person name="Grimwood J."/>
            <person name="Jenkins J.W."/>
            <person name="Jueterbock A."/>
            <person name="Mraz A."/>
            <person name="Stam W.T."/>
            <person name="Tice H."/>
            <person name="Bornberg-Bauer E."/>
            <person name="Green P.J."/>
            <person name="Pearson G.A."/>
            <person name="Procaccini G."/>
            <person name="Duarte C.M."/>
            <person name="Schmutz J."/>
            <person name="Reusch T.B.H."/>
            <person name="Van de Peer Y."/>
        </authorList>
    </citation>
    <scope>NUCLEOTIDE SEQUENCE [LARGE SCALE GENOMIC DNA]</scope>
    <source>
        <strain evidence="11">cv. Finnish</strain>
    </source>
</reference>
<feature type="domain" description="Myb-like" evidence="8">
    <location>
        <begin position="57"/>
        <end position="109"/>
    </location>
</feature>
<evidence type="ECO:0000259" key="8">
    <source>
        <dbReference type="PROSITE" id="PS50090"/>
    </source>
</evidence>
<evidence type="ECO:0000256" key="1">
    <source>
        <dbReference type="ARBA" id="ARBA00004123"/>
    </source>
</evidence>
<dbReference type="InterPro" id="IPR017930">
    <property type="entry name" value="Myb_dom"/>
</dbReference>
<feature type="domain" description="HTH myb-type" evidence="9">
    <location>
        <begin position="114"/>
        <end position="164"/>
    </location>
</feature>
<feature type="domain" description="HTH myb-type" evidence="9">
    <location>
        <begin position="57"/>
        <end position="113"/>
    </location>
</feature>
<dbReference type="PANTHER" id="PTHR10641:SF1121">
    <property type="entry name" value="OS07G0629000 PROTEIN"/>
    <property type="match status" value="1"/>
</dbReference>
<dbReference type="Proteomes" id="UP000036987">
    <property type="component" value="Unassembled WGS sequence"/>
</dbReference>
<keyword evidence="11" id="KW-1185">Reference proteome</keyword>
<feature type="domain" description="Myb-like" evidence="8">
    <location>
        <begin position="110"/>
        <end position="160"/>
    </location>
</feature>
<comment type="caution">
    <text evidence="10">The sequence shown here is derived from an EMBL/GenBank/DDBJ whole genome shotgun (WGS) entry which is preliminary data.</text>
</comment>
<accession>A0A0K9PWJ8</accession>